<gene>
    <name evidence="2" type="ORF">PRVXT_001899</name>
</gene>
<dbReference type="InterPro" id="IPR029039">
    <property type="entry name" value="Flavoprotein-like_sf"/>
</dbReference>
<organism evidence="2">
    <name type="scientific">Proteinivorax tanatarense</name>
    <dbReference type="NCBI Taxonomy" id="1260629"/>
    <lineage>
        <taxon>Bacteria</taxon>
        <taxon>Bacillati</taxon>
        <taxon>Bacillota</taxon>
        <taxon>Clostridia</taxon>
        <taxon>Eubacteriales</taxon>
        <taxon>Proteinivoracaceae</taxon>
        <taxon>Proteinivorax</taxon>
    </lineage>
</organism>
<reference evidence="2" key="2">
    <citation type="submission" date="2024-06" db="EMBL/GenBank/DDBJ databases">
        <authorList>
            <person name="Petrova K.O."/>
            <person name="Toshchakov S.V."/>
            <person name="Boltjanskaja Y.V."/>
            <person name="Kevbrin V."/>
        </authorList>
    </citation>
    <scope>NUCLEOTIDE SEQUENCE</scope>
    <source>
        <strain evidence="2">Z-910T</strain>
    </source>
</reference>
<name>A0AAU7VJ77_9FIRM</name>
<dbReference type="InterPro" id="IPR008254">
    <property type="entry name" value="Flavodoxin/NO_synth"/>
</dbReference>
<feature type="domain" description="Flavodoxin-like" evidence="1">
    <location>
        <begin position="4"/>
        <end position="161"/>
    </location>
</feature>
<dbReference type="GO" id="GO:0016651">
    <property type="term" value="F:oxidoreductase activity, acting on NAD(P)H"/>
    <property type="evidence" value="ECO:0007669"/>
    <property type="project" value="UniProtKB-ARBA"/>
</dbReference>
<evidence type="ECO:0000259" key="1">
    <source>
        <dbReference type="PROSITE" id="PS50902"/>
    </source>
</evidence>
<dbReference type="PANTHER" id="PTHR39201">
    <property type="entry name" value="EXPORTED PROTEIN-RELATED"/>
    <property type="match status" value="1"/>
</dbReference>
<protein>
    <submittedName>
        <fullName evidence="2">Flavodoxin</fullName>
    </submittedName>
</protein>
<proteinExistence type="predicted"/>
<accession>A0AAU7VJ77</accession>
<dbReference type="Gene3D" id="3.40.50.360">
    <property type="match status" value="1"/>
</dbReference>
<dbReference type="PANTHER" id="PTHR39201:SF1">
    <property type="entry name" value="FLAVODOXIN-LIKE DOMAIN-CONTAINING PROTEIN"/>
    <property type="match status" value="1"/>
</dbReference>
<dbReference type="Pfam" id="PF12682">
    <property type="entry name" value="Flavodoxin_4"/>
    <property type="match status" value="1"/>
</dbReference>
<dbReference type="PROSITE" id="PS50902">
    <property type="entry name" value="FLAVODOXIN_LIKE"/>
    <property type="match status" value="1"/>
</dbReference>
<sequence length="166" mass="18791">MNKTLVVYYSLDGNCKLVAETLADNLDGEVDVVRIEPVKEITGGKFKRYFWGGTQVFMGKEPQIQSINVSVDDYSNIIIGTPVWAWTYSPPIRTFLKENKIKDKNIAMFCCHGGQVGKTLKNLARVLDGNKVTSQTDFFEPATKDKDENQQLIVNWAKELQQLINL</sequence>
<dbReference type="SUPFAM" id="SSF52218">
    <property type="entry name" value="Flavoproteins"/>
    <property type="match status" value="1"/>
</dbReference>
<dbReference type="AlphaFoldDB" id="A0AAU7VJ77"/>
<evidence type="ECO:0000313" key="2">
    <source>
        <dbReference type="EMBL" id="XBX73886.1"/>
    </source>
</evidence>
<dbReference type="RefSeq" id="WP_350342648.1">
    <property type="nucleotide sequence ID" value="NZ_CP158367.1"/>
</dbReference>
<reference evidence="2" key="1">
    <citation type="journal article" date="2013" name="Extremophiles">
        <title>Proteinivorax tanatarense gen. nov., sp. nov., an anaerobic, haloalkaliphilic, proteolytic bacterium isolated from a decaying algal bloom, and proposal of Proteinivoraceae fam. nov.</title>
        <authorList>
            <person name="Kevbrin V."/>
            <person name="Boltyanskaya Y."/>
            <person name="Zhilina T."/>
            <person name="Kolganova T."/>
            <person name="Lavrentjeva E."/>
            <person name="Kuznetsov B."/>
        </authorList>
    </citation>
    <scope>NUCLEOTIDE SEQUENCE</scope>
    <source>
        <strain evidence="2">Z-910T</strain>
    </source>
</reference>
<dbReference type="GO" id="GO:0010181">
    <property type="term" value="F:FMN binding"/>
    <property type="evidence" value="ECO:0007669"/>
    <property type="project" value="InterPro"/>
</dbReference>
<dbReference type="EMBL" id="CP158367">
    <property type="protein sequence ID" value="XBX73886.1"/>
    <property type="molecule type" value="Genomic_DNA"/>
</dbReference>